<dbReference type="Gene3D" id="3.40.50.150">
    <property type="entry name" value="Vaccinia Virus protein VP39"/>
    <property type="match status" value="1"/>
</dbReference>
<reference evidence="3" key="1">
    <citation type="submission" date="2022-10" db="EMBL/GenBank/DDBJ databases">
        <authorList>
            <person name="Chen Y."/>
            <person name="Dougan E. K."/>
            <person name="Chan C."/>
            <person name="Rhodes N."/>
            <person name="Thang M."/>
        </authorList>
    </citation>
    <scope>NUCLEOTIDE SEQUENCE</scope>
</reference>
<evidence type="ECO:0000313" key="4">
    <source>
        <dbReference type="EMBL" id="CAL1145186.1"/>
    </source>
</evidence>
<keyword evidence="6" id="KW-1185">Reference proteome</keyword>
<evidence type="ECO:0000313" key="3">
    <source>
        <dbReference type="EMBL" id="CAI3991811.1"/>
    </source>
</evidence>
<accession>A0A9P1CKC7</accession>
<dbReference type="GO" id="GO:0008171">
    <property type="term" value="F:O-methyltransferase activity"/>
    <property type="evidence" value="ECO:0007669"/>
    <property type="project" value="TreeGrafter"/>
</dbReference>
<comment type="caution">
    <text evidence="3">The sequence shown here is derived from an EMBL/GenBank/DDBJ whole genome shotgun (WGS) entry which is preliminary data.</text>
</comment>
<proteinExistence type="predicted"/>
<name>A0A9P1CKC7_9DINO</name>
<dbReference type="OrthoDB" id="440811at2759"/>
<keyword evidence="5" id="KW-0808">Transferase</keyword>
<dbReference type="Proteomes" id="UP001152797">
    <property type="component" value="Unassembled WGS sequence"/>
</dbReference>
<dbReference type="InterPro" id="IPR006342">
    <property type="entry name" value="FkbM_mtfrase"/>
</dbReference>
<dbReference type="EMBL" id="CAMXCT010001635">
    <property type="protein sequence ID" value="CAI3991811.1"/>
    <property type="molecule type" value="Genomic_DNA"/>
</dbReference>
<feature type="transmembrane region" description="Helical" evidence="1">
    <location>
        <begin position="36"/>
        <end position="56"/>
    </location>
</feature>
<dbReference type="EMBL" id="CAMXCT020001635">
    <property type="protein sequence ID" value="CAL1145186.1"/>
    <property type="molecule type" value="Genomic_DNA"/>
</dbReference>
<dbReference type="SUPFAM" id="SSF53335">
    <property type="entry name" value="S-adenosyl-L-methionine-dependent methyltransferases"/>
    <property type="match status" value="1"/>
</dbReference>
<sequence length="277" mass="31182">MASTFVSANRAKGSLGEAIIYKVFYPSVEGAVARRLLQLFYFALAAPWFIAWWGLLRYAKMAYFFVSGNTFELDYKSILAPLSLKGVVHVGANVGQEAATYQELKVPKVVWIEAQEDCRKPLEAALQRHCRLEDVVAITAISSQAGPAKLFRTDNSISTSLKPLGEGHKNYFPFIQQAEVQDIQTETLNGLFQRLALKPQDFDFMYLDVQGSELDVLHGCEDVLPHIRYIMTEISSEEHYKGGCTEKDLHAFLVRHGFTLLQRQMPPIGHGNAFYAR</sequence>
<dbReference type="PANTHER" id="PTHR36973">
    <property type="entry name" value="SLL1456 PROTEIN-RELATED"/>
    <property type="match status" value="1"/>
</dbReference>
<dbReference type="GO" id="GO:0032259">
    <property type="term" value="P:methylation"/>
    <property type="evidence" value="ECO:0007669"/>
    <property type="project" value="UniProtKB-KW"/>
</dbReference>
<feature type="domain" description="Methyltransferase FkbM" evidence="2">
    <location>
        <begin position="89"/>
        <end position="258"/>
    </location>
</feature>
<dbReference type="InterPro" id="IPR053188">
    <property type="entry name" value="FkbM_Methyltransferase"/>
</dbReference>
<dbReference type="AlphaFoldDB" id="A0A9P1CKC7"/>
<keyword evidence="1" id="KW-0472">Membrane</keyword>
<dbReference type="EMBL" id="CAMXCT030001635">
    <property type="protein sequence ID" value="CAL4779123.1"/>
    <property type="molecule type" value="Genomic_DNA"/>
</dbReference>
<dbReference type="InterPro" id="IPR029063">
    <property type="entry name" value="SAM-dependent_MTases_sf"/>
</dbReference>
<keyword evidence="1" id="KW-1133">Transmembrane helix</keyword>
<gene>
    <name evidence="3" type="ORF">C1SCF055_LOCUS18684</name>
</gene>
<dbReference type="NCBIfam" id="TIGR01444">
    <property type="entry name" value="fkbM_fam"/>
    <property type="match status" value="1"/>
</dbReference>
<dbReference type="Pfam" id="PF05050">
    <property type="entry name" value="Methyltransf_21"/>
    <property type="match status" value="1"/>
</dbReference>
<evidence type="ECO:0000313" key="6">
    <source>
        <dbReference type="Proteomes" id="UP001152797"/>
    </source>
</evidence>
<dbReference type="PANTHER" id="PTHR36973:SF4">
    <property type="entry name" value="NODULATION PROTEIN"/>
    <property type="match status" value="1"/>
</dbReference>
<organism evidence="3">
    <name type="scientific">Cladocopium goreaui</name>
    <dbReference type="NCBI Taxonomy" id="2562237"/>
    <lineage>
        <taxon>Eukaryota</taxon>
        <taxon>Sar</taxon>
        <taxon>Alveolata</taxon>
        <taxon>Dinophyceae</taxon>
        <taxon>Suessiales</taxon>
        <taxon>Symbiodiniaceae</taxon>
        <taxon>Cladocopium</taxon>
    </lineage>
</organism>
<evidence type="ECO:0000259" key="2">
    <source>
        <dbReference type="Pfam" id="PF05050"/>
    </source>
</evidence>
<reference evidence="4" key="2">
    <citation type="submission" date="2024-04" db="EMBL/GenBank/DDBJ databases">
        <authorList>
            <person name="Chen Y."/>
            <person name="Shah S."/>
            <person name="Dougan E. K."/>
            <person name="Thang M."/>
            <person name="Chan C."/>
        </authorList>
    </citation>
    <scope>NUCLEOTIDE SEQUENCE [LARGE SCALE GENOMIC DNA]</scope>
</reference>
<keyword evidence="5" id="KW-0489">Methyltransferase</keyword>
<protein>
    <submittedName>
        <fullName evidence="5">Methyltransferase FkbM family</fullName>
    </submittedName>
</protein>
<keyword evidence="1" id="KW-0812">Transmembrane</keyword>
<evidence type="ECO:0000256" key="1">
    <source>
        <dbReference type="SAM" id="Phobius"/>
    </source>
</evidence>
<evidence type="ECO:0000313" key="5">
    <source>
        <dbReference type="EMBL" id="CAL4779123.1"/>
    </source>
</evidence>